<dbReference type="SUPFAM" id="SSF55331">
    <property type="entry name" value="Tautomerase/MIF"/>
    <property type="match status" value="1"/>
</dbReference>
<dbReference type="CDD" id="cd00580">
    <property type="entry name" value="CHMI"/>
    <property type="match status" value="1"/>
</dbReference>
<protein>
    <submittedName>
        <fullName evidence="1">5-carboxymethyl-2-hydroxymuconate Delta-isomerase</fullName>
    </submittedName>
</protein>
<dbReference type="PANTHER" id="PTHR37950">
    <property type="entry name" value="4-HYDROXYPHENYLACETATE CATABOLISM PROTEIN"/>
    <property type="match status" value="1"/>
</dbReference>
<dbReference type="AlphaFoldDB" id="A0A9D7SI39"/>
<dbReference type="Proteomes" id="UP000886657">
    <property type="component" value="Unassembled WGS sequence"/>
</dbReference>
<sequence length="121" mass="13314">MPHCILETSDNLLDQPDWRGLLLAINGTLVETGFFQAGDIKSRLVRHDTFAIGDGAPDQAFVTLNVQILQGRTDDVKATLSAALLPVLTRAFPQTLAQRRCSLTVQITDIHRPSYGRKVSD</sequence>
<accession>A0A9D7SI39</accession>
<comment type="caution">
    <text evidence="1">The sequence shown here is derived from an EMBL/GenBank/DDBJ whole genome shotgun (WGS) entry which is preliminary data.</text>
</comment>
<dbReference type="Pfam" id="PF02962">
    <property type="entry name" value="CHMI"/>
    <property type="match status" value="1"/>
</dbReference>
<evidence type="ECO:0000313" key="1">
    <source>
        <dbReference type="EMBL" id="MBK9798099.1"/>
    </source>
</evidence>
<gene>
    <name evidence="1" type="ORF">IPP58_16770</name>
</gene>
<reference evidence="1" key="1">
    <citation type="submission" date="2020-10" db="EMBL/GenBank/DDBJ databases">
        <title>Connecting structure to function with the recovery of over 1000 high-quality activated sludge metagenome-assembled genomes encoding full-length rRNA genes using long-read sequencing.</title>
        <authorList>
            <person name="Singleton C.M."/>
            <person name="Petriglieri F."/>
            <person name="Kristensen J.M."/>
            <person name="Kirkegaard R.H."/>
            <person name="Michaelsen T.Y."/>
            <person name="Andersen M.H."/>
            <person name="Karst S.M."/>
            <person name="Dueholm M.S."/>
            <person name="Nielsen P.H."/>
            <person name="Albertsen M."/>
        </authorList>
    </citation>
    <scope>NUCLEOTIDE SEQUENCE</scope>
    <source>
        <strain evidence="1">Skiv_18-Q3-R9-52_MAXAC.067</strain>
    </source>
</reference>
<proteinExistence type="predicted"/>
<dbReference type="EMBL" id="JADKIO010000013">
    <property type="protein sequence ID" value="MBK9798099.1"/>
    <property type="molecule type" value="Genomic_DNA"/>
</dbReference>
<evidence type="ECO:0000313" key="2">
    <source>
        <dbReference type="Proteomes" id="UP000886657"/>
    </source>
</evidence>
<dbReference type="PANTHER" id="PTHR37950:SF1">
    <property type="entry name" value="4-HYDROXYPHENYLACETATE CATABOLISM PROTEIN"/>
    <property type="match status" value="1"/>
</dbReference>
<dbReference type="GO" id="GO:0008704">
    <property type="term" value="F:5-carboxymethyl-2-hydroxymuconate delta-isomerase activity"/>
    <property type="evidence" value="ECO:0007669"/>
    <property type="project" value="InterPro"/>
</dbReference>
<organism evidence="1 2">
    <name type="scientific">Candidatus Geothrix skivensis</name>
    <dbReference type="NCBI Taxonomy" id="2954439"/>
    <lineage>
        <taxon>Bacteria</taxon>
        <taxon>Pseudomonadati</taxon>
        <taxon>Acidobacteriota</taxon>
        <taxon>Holophagae</taxon>
        <taxon>Holophagales</taxon>
        <taxon>Holophagaceae</taxon>
        <taxon>Geothrix</taxon>
    </lineage>
</organism>
<name>A0A9D7SI39_9BACT</name>
<dbReference type="Gene3D" id="3.30.429.10">
    <property type="entry name" value="Macrophage Migration Inhibitory Factor"/>
    <property type="match status" value="1"/>
</dbReference>
<dbReference type="InterPro" id="IPR014347">
    <property type="entry name" value="Tautomerase/MIF_sf"/>
</dbReference>
<dbReference type="InterPro" id="IPR004220">
    <property type="entry name" value="5-COMe_2-OHmuconate_Isoase"/>
</dbReference>